<sequence length="278" mass="29492">GEYASQASDAMALDPSDRAVIARAAVWANLPPQAATTSTSVFDRGPQRHKSEGLPILPDFIAELQSSWKAPSSTALPRTQMSNLAGAATQGLTTAPQIGPTFAMLTGAVARTGRDATHPHKQEEESIPESLRVVDMLLRGTSAHAQALGQSMANVVQARRQVWLSHANLLDQDCMAVIAAPLVPGEVFGPPAEAALEQSRRTRELTRSVVRAPATRGPRTFAGSSSWARAESSSHAFVGHRHSAAQRAPTGPSQGAGQSFRRTQQAKFSTTRGGRNHP</sequence>
<dbReference type="AlphaFoldDB" id="A0A9W7WX43"/>
<keyword evidence="3" id="KW-1185">Reference proteome</keyword>
<feature type="region of interest" description="Disordered" evidence="1">
    <location>
        <begin position="198"/>
        <end position="278"/>
    </location>
</feature>
<accession>A0A9W7WX43</accession>
<dbReference type="EMBL" id="JAFHDT010000005">
    <property type="protein sequence ID" value="KAI7810082.1"/>
    <property type="molecule type" value="Genomic_DNA"/>
</dbReference>
<gene>
    <name evidence="2" type="ORF">IRJ41_022890</name>
</gene>
<feature type="non-terminal residue" evidence="2">
    <location>
        <position position="278"/>
    </location>
</feature>
<reference evidence="2" key="1">
    <citation type="submission" date="2021-02" db="EMBL/GenBank/DDBJ databases">
        <title>Comparative genomics reveals that relaxation of natural selection precedes convergent phenotypic evolution of cavefish.</title>
        <authorList>
            <person name="Peng Z."/>
        </authorList>
    </citation>
    <scope>NUCLEOTIDE SEQUENCE</scope>
    <source>
        <tissue evidence="2">Muscle</tissue>
    </source>
</reference>
<evidence type="ECO:0000313" key="3">
    <source>
        <dbReference type="Proteomes" id="UP001059041"/>
    </source>
</evidence>
<proteinExistence type="predicted"/>
<name>A0A9W7WX43_TRIRA</name>
<evidence type="ECO:0000313" key="2">
    <source>
        <dbReference type="EMBL" id="KAI7810082.1"/>
    </source>
</evidence>
<feature type="compositionally biased region" description="Low complexity" evidence="1">
    <location>
        <begin position="222"/>
        <end position="236"/>
    </location>
</feature>
<evidence type="ECO:0000256" key="1">
    <source>
        <dbReference type="SAM" id="MobiDB-lite"/>
    </source>
</evidence>
<comment type="caution">
    <text evidence="2">The sequence shown here is derived from an EMBL/GenBank/DDBJ whole genome shotgun (WGS) entry which is preliminary data.</text>
</comment>
<organism evidence="2 3">
    <name type="scientific">Triplophysa rosa</name>
    <name type="common">Cave loach</name>
    <dbReference type="NCBI Taxonomy" id="992332"/>
    <lineage>
        <taxon>Eukaryota</taxon>
        <taxon>Metazoa</taxon>
        <taxon>Chordata</taxon>
        <taxon>Craniata</taxon>
        <taxon>Vertebrata</taxon>
        <taxon>Euteleostomi</taxon>
        <taxon>Actinopterygii</taxon>
        <taxon>Neopterygii</taxon>
        <taxon>Teleostei</taxon>
        <taxon>Ostariophysi</taxon>
        <taxon>Cypriniformes</taxon>
        <taxon>Nemacheilidae</taxon>
        <taxon>Triplophysa</taxon>
    </lineage>
</organism>
<protein>
    <submittedName>
        <fullName evidence="2">Uncharacterized protein</fullName>
    </submittedName>
</protein>
<dbReference type="Proteomes" id="UP001059041">
    <property type="component" value="Linkage Group LG5"/>
</dbReference>
<feature type="compositionally biased region" description="Polar residues" evidence="1">
    <location>
        <begin position="251"/>
        <end position="278"/>
    </location>
</feature>